<dbReference type="InterPro" id="IPR025345">
    <property type="entry name" value="DUF4249"/>
</dbReference>
<evidence type="ECO:0000313" key="1">
    <source>
        <dbReference type="EMBL" id="RAR75592.1"/>
    </source>
</evidence>
<dbReference type="PROSITE" id="PS51257">
    <property type="entry name" value="PROKAR_LIPOPROTEIN"/>
    <property type="match status" value="1"/>
</dbReference>
<sequence length="277" mass="31034">MKKRYSILSFLVISLTLISCEDKVNIPLETAAPKLVIEANILWQKGTAGNEQKIKLTTTTDYYNENIPTVSGAVVSVTDVSNPTPVLFPFVETPNTGEYVCHTFIPIINHDYLLTIAYNGQSYTATEKLLATPTIDNVQQTTVQGFGGERIQVKFFYQDNGNEDNYYLIGVKNSTKAIPEYGVVDDTFFQGNQMFGFYSDEKLKAGDQLLFSLEGISLRYYNYMNKLLNIAGNSNGSPFSTPPATLRGNIINQTDDNNYPLGYFHLSEIDTRNYIVQ</sequence>
<dbReference type="Proteomes" id="UP000248840">
    <property type="component" value="Unassembled WGS sequence"/>
</dbReference>
<keyword evidence="2" id="KW-1185">Reference proteome</keyword>
<dbReference type="EMBL" id="QLSZ01000001">
    <property type="protein sequence ID" value="RAR75592.1"/>
    <property type="molecule type" value="Genomic_DNA"/>
</dbReference>
<dbReference type="OrthoDB" id="1430047at2"/>
<evidence type="ECO:0000313" key="2">
    <source>
        <dbReference type="Proteomes" id="UP000248840"/>
    </source>
</evidence>
<gene>
    <name evidence="1" type="ORF">CLV55_101292</name>
</gene>
<comment type="caution">
    <text evidence="1">The sequence shown here is derived from an EMBL/GenBank/DDBJ whole genome shotgun (WGS) entry which is preliminary data.</text>
</comment>
<name>A0A328YTR1_9FLAO</name>
<proteinExistence type="predicted"/>
<organism evidence="1 2">
    <name type="scientific">Flavobacterium aciduliphilum</name>
    <dbReference type="NCBI Taxonomy" id="1101402"/>
    <lineage>
        <taxon>Bacteria</taxon>
        <taxon>Pseudomonadati</taxon>
        <taxon>Bacteroidota</taxon>
        <taxon>Flavobacteriia</taxon>
        <taxon>Flavobacteriales</taxon>
        <taxon>Flavobacteriaceae</taxon>
        <taxon>Flavobacterium</taxon>
    </lineage>
</organism>
<dbReference type="RefSeq" id="WP_112111958.1">
    <property type="nucleotide sequence ID" value="NZ_QLSZ01000001.1"/>
</dbReference>
<protein>
    <submittedName>
        <fullName evidence="1">Uncharacterized protein DUF4249</fullName>
    </submittedName>
</protein>
<dbReference type="AlphaFoldDB" id="A0A328YTR1"/>
<dbReference type="Pfam" id="PF14054">
    <property type="entry name" value="DUF4249"/>
    <property type="match status" value="1"/>
</dbReference>
<reference evidence="1 2" key="1">
    <citation type="submission" date="2018-06" db="EMBL/GenBank/DDBJ databases">
        <title>Genomic Encyclopedia of Archaeal and Bacterial Type Strains, Phase II (KMG-II): from individual species to whole genera.</title>
        <authorList>
            <person name="Goeker M."/>
        </authorList>
    </citation>
    <scope>NUCLEOTIDE SEQUENCE [LARGE SCALE GENOMIC DNA]</scope>
    <source>
        <strain evidence="1 2">DSM 25663</strain>
    </source>
</reference>
<accession>A0A328YTR1</accession>